<organism evidence="3 4">
    <name type="scientific">Nocardia tengchongensis</name>
    <dbReference type="NCBI Taxonomy" id="2055889"/>
    <lineage>
        <taxon>Bacteria</taxon>
        <taxon>Bacillati</taxon>
        <taxon>Actinomycetota</taxon>
        <taxon>Actinomycetes</taxon>
        <taxon>Mycobacteriales</taxon>
        <taxon>Nocardiaceae</taxon>
        <taxon>Nocardia</taxon>
    </lineage>
</organism>
<proteinExistence type="predicted"/>
<dbReference type="PANTHER" id="PTHR30336:SF6">
    <property type="entry name" value="INTEGRAL MEMBRANE PROTEIN"/>
    <property type="match status" value="1"/>
</dbReference>
<keyword evidence="4" id="KW-1185">Reference proteome</keyword>
<keyword evidence="1" id="KW-0472">Membrane</keyword>
<dbReference type="PANTHER" id="PTHR30336">
    <property type="entry name" value="INNER MEMBRANE PROTEIN, PROBABLE PERMEASE"/>
    <property type="match status" value="1"/>
</dbReference>
<accession>A0ABX8CWC1</accession>
<protein>
    <submittedName>
        <fullName evidence="3">YdcF family protein</fullName>
    </submittedName>
</protein>
<reference evidence="3 4" key="1">
    <citation type="submission" date="2021-04" db="EMBL/GenBank/DDBJ databases">
        <title>Nocardia tengchongensis.</title>
        <authorList>
            <person name="Zhuang k."/>
            <person name="Ran Y."/>
            <person name="Li W."/>
        </authorList>
    </citation>
    <scope>NUCLEOTIDE SEQUENCE [LARGE SCALE GENOMIC DNA]</scope>
    <source>
        <strain evidence="3 4">CFH S0057</strain>
    </source>
</reference>
<dbReference type="Pfam" id="PF02698">
    <property type="entry name" value="DUF218"/>
    <property type="match status" value="1"/>
</dbReference>
<dbReference type="InterPro" id="IPR003848">
    <property type="entry name" value="DUF218"/>
</dbReference>
<feature type="transmembrane region" description="Helical" evidence="1">
    <location>
        <begin position="23"/>
        <end position="45"/>
    </location>
</feature>
<feature type="domain" description="DUF218" evidence="2">
    <location>
        <begin position="63"/>
        <end position="194"/>
    </location>
</feature>
<evidence type="ECO:0000259" key="2">
    <source>
        <dbReference type="Pfam" id="PF02698"/>
    </source>
</evidence>
<evidence type="ECO:0000313" key="4">
    <source>
        <dbReference type="Proteomes" id="UP000683310"/>
    </source>
</evidence>
<gene>
    <name evidence="3" type="ORF">KHQ06_16295</name>
</gene>
<dbReference type="EMBL" id="CP074371">
    <property type="protein sequence ID" value="QVI24193.1"/>
    <property type="molecule type" value="Genomic_DNA"/>
</dbReference>
<name>A0ABX8CWC1_9NOCA</name>
<keyword evidence="1" id="KW-1133">Transmembrane helix</keyword>
<sequence>MKLRAAVRSTRTRVAAWFPRRRVVKICVVLAVVGLAVLVGSDLWIRMAHRKYEYSVASAPSADVAIVLGAEVKPDGRPSDYLKARLDLGRQLLEAGKVKALLLTGDNSRASYDEPTRMRDYLVGHGVPAAKIALDYAGFSTYESCVRAHDIFGVRSAIAVTQDFSLPRTIALCRAAGIDTVAVGDDTMPHNTVYRENWLREQLADTKAVYSILFRPEPTFRGPQESSVRDAIAADPQQ</sequence>
<keyword evidence="1" id="KW-0812">Transmembrane</keyword>
<evidence type="ECO:0000313" key="3">
    <source>
        <dbReference type="EMBL" id="QVI24193.1"/>
    </source>
</evidence>
<dbReference type="CDD" id="cd06259">
    <property type="entry name" value="YdcF-like"/>
    <property type="match status" value="1"/>
</dbReference>
<dbReference type="Proteomes" id="UP000683310">
    <property type="component" value="Chromosome"/>
</dbReference>
<dbReference type="InterPro" id="IPR051599">
    <property type="entry name" value="Cell_Envelope_Assoc"/>
</dbReference>
<evidence type="ECO:0000256" key="1">
    <source>
        <dbReference type="SAM" id="Phobius"/>
    </source>
</evidence>